<organism evidence="5 6">
    <name type="scientific">Montanilutibacter psychrotolerans</name>
    <dbReference type="NCBI Taxonomy" id="1327343"/>
    <lineage>
        <taxon>Bacteria</taxon>
        <taxon>Pseudomonadati</taxon>
        <taxon>Pseudomonadota</taxon>
        <taxon>Gammaproteobacteria</taxon>
        <taxon>Lysobacterales</taxon>
        <taxon>Lysobacteraceae</taxon>
        <taxon>Montanilutibacter</taxon>
    </lineage>
</organism>
<dbReference type="InterPro" id="IPR001375">
    <property type="entry name" value="Peptidase_S9_cat"/>
</dbReference>
<dbReference type="InterPro" id="IPR029058">
    <property type="entry name" value="AB_hydrolase_fold"/>
</dbReference>
<comment type="caution">
    <text evidence="5">The sequence shown here is derived from an EMBL/GenBank/DDBJ whole genome shotgun (WGS) entry which is preliminary data.</text>
</comment>
<dbReference type="Proteomes" id="UP000267049">
    <property type="component" value="Unassembled WGS sequence"/>
</dbReference>
<feature type="domain" description="Peptidase S9 prolyl oligopeptidase catalytic" evidence="4">
    <location>
        <begin position="443"/>
        <end position="653"/>
    </location>
</feature>
<sequence length="674" mass="73499">MTKLHRAALAIALAAGSAQASTPTPIEEFVRHPTYSSAKISPNGEYMAMTVDRGDQDVLTILRTSDLSVIKINQLPDKKSVGRFEWTSPNRLIFNSVKKVGSYAQPFGTGEWYGVNADGTQARPLVFYGTRDATQRGKTVGNEQYDLLDTLPDDDANVVMEINYPRSSEGAGTEVVLFDTLSGRSRSLGRAPRENCSIVLDAGKQPRFAVCFDTKDAEGQFDEENELYRREDDGRWTLLNSSKSSGKMLSVVGSSADGRIYAEQSDGKAPNALGTIDTATGAFHQLFSDPVSEPSSYILSTDRETILGVVTEAGAPRVTMIDEEHPDAELYASVASAFPGQFVDFTSATTDGKKIMVSVRSDRNPGELYLFDRDSGKARFLMQGRQWIDPAKSASIKSFAINARDGLKLHGYLTLPHGSTGRNLPMIVNVHGGPMGPRDNWGWNWETQMMASRGYAVLQVNYRGSGGFGKGFQDMGYGTWATGIMNDIVDATKWAVQQGYADGERVCVYGGSFGGYASMMAPVSAPGLYKCAFGYVGMYDPQIQMRLSDTSERDSGRRYMQRAFGSTRAEQDAMSPVLHAADVKIPVFLAAGARDPRCPPEHTEAMHKALIDVGNAPEGLIVQSGEMHGFYDEANRLKLYSAMLDFFNRHIGGQVDTSTNYRPEPAPAQAPASE</sequence>
<dbReference type="EMBL" id="RIBS01000001">
    <property type="protein sequence ID" value="RNF86131.1"/>
    <property type="molecule type" value="Genomic_DNA"/>
</dbReference>
<dbReference type="Gene3D" id="3.40.50.1820">
    <property type="entry name" value="alpha/beta hydrolase"/>
    <property type="match status" value="1"/>
</dbReference>
<dbReference type="OrthoDB" id="4269629at2"/>
<proteinExistence type="predicted"/>
<feature type="region of interest" description="Disordered" evidence="2">
    <location>
        <begin position="654"/>
        <end position="674"/>
    </location>
</feature>
<dbReference type="RefSeq" id="WP_123086251.1">
    <property type="nucleotide sequence ID" value="NZ_RIBS01000001.1"/>
</dbReference>
<feature type="chain" id="PRO_5018151033" evidence="3">
    <location>
        <begin position="21"/>
        <end position="674"/>
    </location>
</feature>
<evidence type="ECO:0000256" key="2">
    <source>
        <dbReference type="SAM" id="MobiDB-lite"/>
    </source>
</evidence>
<protein>
    <submittedName>
        <fullName evidence="5">S9 family peptidase</fullName>
    </submittedName>
</protein>
<dbReference type="AlphaFoldDB" id="A0A3M8SXN5"/>
<dbReference type="PANTHER" id="PTHR42776">
    <property type="entry name" value="SERINE PEPTIDASE S9 FAMILY MEMBER"/>
    <property type="match status" value="1"/>
</dbReference>
<evidence type="ECO:0000256" key="3">
    <source>
        <dbReference type="SAM" id="SignalP"/>
    </source>
</evidence>
<reference evidence="5 6" key="1">
    <citation type="submission" date="2018-11" db="EMBL/GenBank/DDBJ databases">
        <title>Lysobacter cryohumiis sp. nov., isolated from soil in the Tianshan Mountains, Xinjiang, China.</title>
        <authorList>
            <person name="Luo Y."/>
            <person name="Sheng H."/>
        </authorList>
    </citation>
    <scope>NUCLEOTIDE SEQUENCE [LARGE SCALE GENOMIC DNA]</scope>
    <source>
        <strain evidence="5 6">ZS60</strain>
    </source>
</reference>
<evidence type="ECO:0000313" key="6">
    <source>
        <dbReference type="Proteomes" id="UP000267049"/>
    </source>
</evidence>
<name>A0A3M8SXN5_9GAMM</name>
<accession>A0A3M8SXN5</accession>
<dbReference type="Pfam" id="PF00326">
    <property type="entry name" value="Peptidase_S9"/>
    <property type="match status" value="1"/>
</dbReference>
<evidence type="ECO:0000313" key="5">
    <source>
        <dbReference type="EMBL" id="RNF86131.1"/>
    </source>
</evidence>
<dbReference type="PANTHER" id="PTHR42776:SF27">
    <property type="entry name" value="DIPEPTIDYL PEPTIDASE FAMILY MEMBER 6"/>
    <property type="match status" value="1"/>
</dbReference>
<evidence type="ECO:0000256" key="1">
    <source>
        <dbReference type="ARBA" id="ARBA00022801"/>
    </source>
</evidence>
<dbReference type="SUPFAM" id="SSF53474">
    <property type="entry name" value="alpha/beta-Hydrolases"/>
    <property type="match status" value="1"/>
</dbReference>
<dbReference type="SUPFAM" id="SSF82171">
    <property type="entry name" value="DPP6 N-terminal domain-like"/>
    <property type="match status" value="1"/>
</dbReference>
<keyword evidence="1" id="KW-0378">Hydrolase</keyword>
<keyword evidence="6" id="KW-1185">Reference proteome</keyword>
<dbReference type="GO" id="GO:0004252">
    <property type="term" value="F:serine-type endopeptidase activity"/>
    <property type="evidence" value="ECO:0007669"/>
    <property type="project" value="TreeGrafter"/>
</dbReference>
<feature type="signal peptide" evidence="3">
    <location>
        <begin position="1"/>
        <end position="20"/>
    </location>
</feature>
<evidence type="ECO:0000259" key="4">
    <source>
        <dbReference type="Pfam" id="PF00326"/>
    </source>
</evidence>
<dbReference type="GO" id="GO:0006508">
    <property type="term" value="P:proteolysis"/>
    <property type="evidence" value="ECO:0007669"/>
    <property type="project" value="InterPro"/>
</dbReference>
<keyword evidence="3" id="KW-0732">Signal</keyword>
<gene>
    <name evidence="5" type="ORF">EER27_01475</name>
</gene>